<keyword evidence="1" id="KW-1133">Transmembrane helix</keyword>
<protein>
    <submittedName>
        <fullName evidence="2">Uncharacterized protein</fullName>
    </submittedName>
</protein>
<evidence type="ECO:0000256" key="1">
    <source>
        <dbReference type="SAM" id="Phobius"/>
    </source>
</evidence>
<feature type="transmembrane region" description="Helical" evidence="1">
    <location>
        <begin position="176"/>
        <end position="197"/>
    </location>
</feature>
<gene>
    <name evidence="2" type="ORF">A3E39_04440</name>
</gene>
<feature type="transmembrane region" description="Helical" evidence="1">
    <location>
        <begin position="40"/>
        <end position="57"/>
    </location>
</feature>
<accession>A0A1F7UIM2</accession>
<sequence length="198" mass="22293">MLTLLFIAIVLYGVTFAFLWGWSVVHAILTPRVEWGRRGLWTAAIVVNPVSAMWYWYVWKRWAFWVLFAPALAFMALLPFALEGMLRAFAVRDVADRFVTIGTLFLNNVLDAIPLPILIPLVVLPLVLRLAALAHLGGNSDLTAADRNDQAIAFALPLFGFGAALTYCFKWRRAWAAFGLAWFVLATGTVWSFVRFIK</sequence>
<dbReference type="Proteomes" id="UP000176603">
    <property type="component" value="Unassembled WGS sequence"/>
</dbReference>
<reference evidence="2 3" key="1">
    <citation type="journal article" date="2016" name="Nat. Commun.">
        <title>Thousands of microbial genomes shed light on interconnected biogeochemical processes in an aquifer system.</title>
        <authorList>
            <person name="Anantharaman K."/>
            <person name="Brown C.T."/>
            <person name="Hug L.A."/>
            <person name="Sharon I."/>
            <person name="Castelle C.J."/>
            <person name="Probst A.J."/>
            <person name="Thomas B.C."/>
            <person name="Singh A."/>
            <person name="Wilkins M.J."/>
            <person name="Karaoz U."/>
            <person name="Brodie E.L."/>
            <person name="Williams K.H."/>
            <person name="Hubbard S.S."/>
            <person name="Banfield J.F."/>
        </authorList>
    </citation>
    <scope>NUCLEOTIDE SEQUENCE [LARGE SCALE GENOMIC DNA]</scope>
</reference>
<organism evidence="2 3">
    <name type="scientific">Candidatus Uhrbacteria bacterium RIFCSPHIGHO2_12_FULL_60_25</name>
    <dbReference type="NCBI Taxonomy" id="1802399"/>
    <lineage>
        <taxon>Bacteria</taxon>
        <taxon>Candidatus Uhriibacteriota</taxon>
    </lineage>
</organism>
<dbReference type="AlphaFoldDB" id="A0A1F7UIM2"/>
<feature type="transmembrane region" description="Helical" evidence="1">
    <location>
        <begin position="151"/>
        <end position="169"/>
    </location>
</feature>
<evidence type="ECO:0000313" key="2">
    <source>
        <dbReference type="EMBL" id="OGL78135.1"/>
    </source>
</evidence>
<comment type="caution">
    <text evidence="2">The sequence shown here is derived from an EMBL/GenBank/DDBJ whole genome shotgun (WGS) entry which is preliminary data.</text>
</comment>
<feature type="transmembrane region" description="Helical" evidence="1">
    <location>
        <begin position="6"/>
        <end position="28"/>
    </location>
</feature>
<evidence type="ECO:0000313" key="3">
    <source>
        <dbReference type="Proteomes" id="UP000176603"/>
    </source>
</evidence>
<keyword evidence="1" id="KW-0812">Transmembrane</keyword>
<proteinExistence type="predicted"/>
<dbReference type="STRING" id="1802399.A3E39_04440"/>
<feature type="transmembrane region" description="Helical" evidence="1">
    <location>
        <begin position="63"/>
        <end position="86"/>
    </location>
</feature>
<name>A0A1F7UIM2_9BACT</name>
<dbReference type="EMBL" id="MGEH01000037">
    <property type="protein sequence ID" value="OGL78135.1"/>
    <property type="molecule type" value="Genomic_DNA"/>
</dbReference>
<feature type="transmembrane region" description="Helical" evidence="1">
    <location>
        <begin position="98"/>
        <end position="131"/>
    </location>
</feature>
<keyword evidence="1" id="KW-0472">Membrane</keyword>